<dbReference type="GO" id="GO:0022857">
    <property type="term" value="F:transmembrane transporter activity"/>
    <property type="evidence" value="ECO:0007669"/>
    <property type="project" value="InterPro"/>
</dbReference>
<proteinExistence type="predicted"/>
<evidence type="ECO:0000256" key="2">
    <source>
        <dbReference type="SAM" id="MobiDB-lite"/>
    </source>
</evidence>
<feature type="transmembrane region" description="Helical" evidence="3">
    <location>
        <begin position="88"/>
        <end position="121"/>
    </location>
</feature>
<accession>A0A9P4J6P0</accession>
<name>A0A9P4J6P0_9PEZI</name>
<feature type="transmembrane region" description="Helical" evidence="3">
    <location>
        <begin position="318"/>
        <end position="337"/>
    </location>
</feature>
<dbReference type="OrthoDB" id="10027823at2759"/>
<feature type="region of interest" description="Disordered" evidence="2">
    <location>
        <begin position="426"/>
        <end position="455"/>
    </location>
</feature>
<keyword evidence="3" id="KW-0812">Transmembrane</keyword>
<dbReference type="PROSITE" id="PS50850">
    <property type="entry name" value="MFS"/>
    <property type="match status" value="1"/>
</dbReference>
<feature type="transmembrane region" description="Helical" evidence="3">
    <location>
        <begin position="277"/>
        <end position="298"/>
    </location>
</feature>
<organism evidence="5 6">
    <name type="scientific">Myriangium duriaei CBS 260.36</name>
    <dbReference type="NCBI Taxonomy" id="1168546"/>
    <lineage>
        <taxon>Eukaryota</taxon>
        <taxon>Fungi</taxon>
        <taxon>Dikarya</taxon>
        <taxon>Ascomycota</taxon>
        <taxon>Pezizomycotina</taxon>
        <taxon>Dothideomycetes</taxon>
        <taxon>Dothideomycetidae</taxon>
        <taxon>Myriangiales</taxon>
        <taxon>Myriangiaceae</taxon>
        <taxon>Myriangium</taxon>
    </lineage>
</organism>
<feature type="transmembrane region" description="Helical" evidence="3">
    <location>
        <begin position="239"/>
        <end position="265"/>
    </location>
</feature>
<feature type="transmembrane region" description="Helical" evidence="3">
    <location>
        <begin position="152"/>
        <end position="178"/>
    </location>
</feature>
<evidence type="ECO:0000259" key="4">
    <source>
        <dbReference type="PROSITE" id="PS50850"/>
    </source>
</evidence>
<dbReference type="GO" id="GO:0000329">
    <property type="term" value="C:fungal-type vacuole membrane"/>
    <property type="evidence" value="ECO:0007669"/>
    <property type="project" value="TreeGrafter"/>
</dbReference>
<dbReference type="SUPFAM" id="SSF103473">
    <property type="entry name" value="MFS general substrate transporter"/>
    <property type="match status" value="1"/>
</dbReference>
<feature type="transmembrane region" description="Helical" evidence="3">
    <location>
        <begin position="190"/>
        <end position="209"/>
    </location>
</feature>
<dbReference type="PANTHER" id="PTHR23520:SF5">
    <property type="entry name" value="TRANSPORTER, PUTATIVE (AFU_ORTHOLOGUE AFUA_3G04000)-RELATED"/>
    <property type="match status" value="1"/>
</dbReference>
<evidence type="ECO:0000256" key="1">
    <source>
        <dbReference type="ARBA" id="ARBA00004141"/>
    </source>
</evidence>
<sequence>MGKVQHVLAESGLPTLLSSCLDTKLLCAQRFVRMFAYGGSTLMLAAHLSNLGNSDRRIGLFMTLTLFGDIAISLVLTLFADRLGRRMILLVGSLMMTISGFVFATSESFAILLIASVFGVISPSGDEVGPFRAVEESTVAHLTPDAARFDVFAWYTLLGIAGQAIGALVTGWVTSLLLSNDVTIVEAYKTIFYGYGAIGAVKLVLTYLMSSRVEAIKPTRQTTRPSGFLPRFRKETVTLTIQLSILFGIDNFASGLVSFSWITYYFQRKFGISEGDLGTLFSVATAVSAVSVLFASAIAKRLGNVKTMAFTHLPSTVAVMFIPMPSSLSASVILLFLRNSCKSMDTAPRAALLAAIIPSDERTAVNGIANVVKTVGQSFGPLATGALSTAGHFGVAFVLAGALKIGYDLTFLFMFAHKEKAMMERQKEIAERDDAARGLLDDEEGTSQRGSMEGH</sequence>
<dbReference type="InterPro" id="IPR011701">
    <property type="entry name" value="MFS"/>
</dbReference>
<feature type="transmembrane region" description="Helical" evidence="3">
    <location>
        <begin position="58"/>
        <end position="79"/>
    </location>
</feature>
<gene>
    <name evidence="5" type="ORF">K461DRAFT_293088</name>
</gene>
<dbReference type="Pfam" id="PF07690">
    <property type="entry name" value="MFS_1"/>
    <property type="match status" value="1"/>
</dbReference>
<dbReference type="AlphaFoldDB" id="A0A9P4J6P0"/>
<feature type="compositionally biased region" description="Basic and acidic residues" evidence="2">
    <location>
        <begin position="426"/>
        <end position="440"/>
    </location>
</feature>
<dbReference type="InterPro" id="IPR020846">
    <property type="entry name" value="MFS_dom"/>
</dbReference>
<reference evidence="5" key="1">
    <citation type="journal article" date="2020" name="Stud. Mycol.">
        <title>101 Dothideomycetes genomes: a test case for predicting lifestyles and emergence of pathogens.</title>
        <authorList>
            <person name="Haridas S."/>
            <person name="Albert R."/>
            <person name="Binder M."/>
            <person name="Bloem J."/>
            <person name="Labutti K."/>
            <person name="Salamov A."/>
            <person name="Andreopoulos B."/>
            <person name="Baker S."/>
            <person name="Barry K."/>
            <person name="Bills G."/>
            <person name="Bluhm B."/>
            <person name="Cannon C."/>
            <person name="Castanera R."/>
            <person name="Culley D."/>
            <person name="Daum C."/>
            <person name="Ezra D."/>
            <person name="Gonzalez J."/>
            <person name="Henrissat B."/>
            <person name="Kuo A."/>
            <person name="Liang C."/>
            <person name="Lipzen A."/>
            <person name="Lutzoni F."/>
            <person name="Magnuson J."/>
            <person name="Mondo S."/>
            <person name="Nolan M."/>
            <person name="Ohm R."/>
            <person name="Pangilinan J."/>
            <person name="Park H.-J."/>
            <person name="Ramirez L."/>
            <person name="Alfaro M."/>
            <person name="Sun H."/>
            <person name="Tritt A."/>
            <person name="Yoshinaga Y."/>
            <person name="Zwiers L.-H."/>
            <person name="Turgeon B."/>
            <person name="Goodwin S."/>
            <person name="Spatafora J."/>
            <person name="Crous P."/>
            <person name="Grigoriev I."/>
        </authorList>
    </citation>
    <scope>NUCLEOTIDE SEQUENCE</scope>
    <source>
        <strain evidence="5">CBS 260.36</strain>
    </source>
</reference>
<evidence type="ECO:0000313" key="6">
    <source>
        <dbReference type="Proteomes" id="UP000799439"/>
    </source>
</evidence>
<keyword evidence="3" id="KW-1133">Transmembrane helix</keyword>
<evidence type="ECO:0000313" key="5">
    <source>
        <dbReference type="EMBL" id="KAF2154442.1"/>
    </source>
</evidence>
<comment type="caution">
    <text evidence="5">The sequence shown here is derived from an EMBL/GenBank/DDBJ whole genome shotgun (WGS) entry which is preliminary data.</text>
</comment>
<feature type="domain" description="Major facilitator superfamily (MFS) profile" evidence="4">
    <location>
        <begin position="1"/>
        <end position="419"/>
    </location>
</feature>
<evidence type="ECO:0000256" key="3">
    <source>
        <dbReference type="SAM" id="Phobius"/>
    </source>
</evidence>
<comment type="subcellular location">
    <subcellularLocation>
        <location evidence="1">Membrane</location>
        <topology evidence="1">Multi-pass membrane protein</topology>
    </subcellularLocation>
</comment>
<dbReference type="Gene3D" id="1.20.1250.20">
    <property type="entry name" value="MFS general substrate transporter like domains"/>
    <property type="match status" value="2"/>
</dbReference>
<dbReference type="Proteomes" id="UP000799439">
    <property type="component" value="Unassembled WGS sequence"/>
</dbReference>
<dbReference type="PANTHER" id="PTHR23520">
    <property type="entry name" value="TRANSPORTER, PUTATIVE (AFU_ORTHOLOGUE AFUA_3G04000)-RELATED"/>
    <property type="match status" value="1"/>
</dbReference>
<dbReference type="EMBL" id="ML996084">
    <property type="protein sequence ID" value="KAF2154442.1"/>
    <property type="molecule type" value="Genomic_DNA"/>
</dbReference>
<dbReference type="InterPro" id="IPR036259">
    <property type="entry name" value="MFS_trans_sf"/>
</dbReference>
<protein>
    <submittedName>
        <fullName evidence="5">MFS general substrate transporter</fullName>
    </submittedName>
</protein>
<keyword evidence="6" id="KW-1185">Reference proteome</keyword>
<feature type="transmembrane region" description="Helical" evidence="3">
    <location>
        <begin position="34"/>
        <end position="52"/>
    </location>
</feature>
<keyword evidence="3" id="KW-0472">Membrane</keyword>